<accession>W7CQJ2</accession>
<reference evidence="1 2" key="1">
    <citation type="submission" date="2012-12" db="EMBL/GenBank/DDBJ databases">
        <title>Novel taxa of Listeriaceae from agricultural environments in the United States.</title>
        <authorList>
            <person name="den Bakker H.C."/>
            <person name="Allred A."/>
            <person name="Warchocki S."/>
            <person name="Wright E.M."/>
            <person name="Burrell A."/>
            <person name="Nightingale K.K."/>
            <person name="Kephart D."/>
            <person name="Wiedmann M."/>
        </authorList>
    </citation>
    <scope>NUCLEOTIDE SEQUENCE [LARGE SCALE GENOMIC DNA]</scope>
    <source>
        <strain evidence="1 2">FSL F6-1037</strain>
    </source>
</reference>
<evidence type="ECO:0000313" key="1">
    <source>
        <dbReference type="EMBL" id="EUJ41894.1"/>
    </source>
</evidence>
<sequence length="160" mass="18379">MLYAPTYRNNNEIALDIDLLRQEHQHQALLLIKLHPRVAQGNLIEDDFVKIVPVSDDIRTYYPAADLIISDYSSIPFEVSLLAKVPQMLFYCYDQQEYDSLQGLQPSWKKMLPGKIVTTTAQVSRAIAIPETFDFQSYNQRWNQYTVGEAVSKLSTYLAS</sequence>
<dbReference type="AlphaFoldDB" id="W7CQJ2"/>
<organism evidence="1 2">
    <name type="scientific">Brochothrix campestris FSL F6-1037</name>
    <dbReference type="NCBI Taxonomy" id="1265861"/>
    <lineage>
        <taxon>Bacteria</taxon>
        <taxon>Bacillati</taxon>
        <taxon>Bacillota</taxon>
        <taxon>Bacilli</taxon>
        <taxon>Bacillales</taxon>
        <taxon>Listeriaceae</taxon>
        <taxon>Brochothrix</taxon>
    </lineage>
</organism>
<dbReference type="InterPro" id="IPR051612">
    <property type="entry name" value="Teichoic_Acid_Biosynth"/>
</dbReference>
<comment type="caution">
    <text evidence="1">The sequence shown here is derived from an EMBL/GenBank/DDBJ whole genome shotgun (WGS) entry which is preliminary data.</text>
</comment>
<dbReference type="GO" id="GO:0016020">
    <property type="term" value="C:membrane"/>
    <property type="evidence" value="ECO:0007669"/>
    <property type="project" value="InterPro"/>
</dbReference>
<keyword evidence="2" id="KW-1185">Reference proteome</keyword>
<dbReference type="STRING" id="1265861.BCAMP_01900"/>
<dbReference type="Proteomes" id="UP000019243">
    <property type="component" value="Unassembled WGS sequence"/>
</dbReference>
<protein>
    <submittedName>
        <fullName evidence="1">Teichoic acid biosynthesis protein B</fullName>
    </submittedName>
</protein>
<name>W7CQJ2_9LIST</name>
<dbReference type="PANTHER" id="PTHR37316">
    <property type="entry name" value="TEICHOIC ACID GLYCEROL-PHOSPHATE PRIMASE"/>
    <property type="match status" value="1"/>
</dbReference>
<dbReference type="EMBL" id="AODH01000006">
    <property type="protein sequence ID" value="EUJ41894.1"/>
    <property type="molecule type" value="Genomic_DNA"/>
</dbReference>
<dbReference type="InterPro" id="IPR007554">
    <property type="entry name" value="Glycerophosphate_synth"/>
</dbReference>
<dbReference type="GO" id="GO:0047355">
    <property type="term" value="F:CDP-glycerol glycerophosphotransferase activity"/>
    <property type="evidence" value="ECO:0007669"/>
    <property type="project" value="InterPro"/>
</dbReference>
<dbReference type="Pfam" id="PF04464">
    <property type="entry name" value="Glyphos_transf"/>
    <property type="match status" value="1"/>
</dbReference>
<gene>
    <name evidence="1" type="ORF">BCAMP_01900</name>
</gene>
<proteinExistence type="predicted"/>
<dbReference type="PANTHER" id="PTHR37316:SF1">
    <property type="entry name" value="TEICHOIC ACID GLYCEROL-PHOSPHATE PRIMASE"/>
    <property type="match status" value="1"/>
</dbReference>
<dbReference type="InterPro" id="IPR043148">
    <property type="entry name" value="TagF_C"/>
</dbReference>
<evidence type="ECO:0000313" key="2">
    <source>
        <dbReference type="Proteomes" id="UP000019243"/>
    </source>
</evidence>
<dbReference type="Gene3D" id="3.40.50.12580">
    <property type="match status" value="1"/>
</dbReference>